<dbReference type="AlphaFoldDB" id="A0A212LPR0"/>
<gene>
    <name evidence="2" type="ORF">KL86PLE_90498</name>
</gene>
<protein>
    <submittedName>
        <fullName evidence="2">Uncharacterized protein</fullName>
    </submittedName>
</protein>
<name>A0A212LPR0_9HYPH</name>
<keyword evidence="1" id="KW-1133">Transmembrane helix</keyword>
<keyword evidence="1" id="KW-0472">Membrane</keyword>
<dbReference type="EMBL" id="FMJD01000013">
    <property type="protein sequence ID" value="SCM79554.1"/>
    <property type="molecule type" value="Genomic_DNA"/>
</dbReference>
<feature type="transmembrane region" description="Helical" evidence="1">
    <location>
        <begin position="15"/>
        <end position="34"/>
    </location>
</feature>
<organism evidence="2">
    <name type="scientific">uncultured Pleomorphomonas sp</name>
    <dbReference type="NCBI Taxonomy" id="442121"/>
    <lineage>
        <taxon>Bacteria</taxon>
        <taxon>Pseudomonadati</taxon>
        <taxon>Pseudomonadota</taxon>
        <taxon>Alphaproteobacteria</taxon>
        <taxon>Hyphomicrobiales</taxon>
        <taxon>Pleomorphomonadaceae</taxon>
        <taxon>Pleomorphomonas</taxon>
        <taxon>environmental samples</taxon>
    </lineage>
</organism>
<keyword evidence="1" id="KW-0812">Transmembrane</keyword>
<evidence type="ECO:0000313" key="2">
    <source>
        <dbReference type="EMBL" id="SCM79554.1"/>
    </source>
</evidence>
<evidence type="ECO:0000256" key="1">
    <source>
        <dbReference type="SAM" id="Phobius"/>
    </source>
</evidence>
<proteinExistence type="predicted"/>
<reference evidence="2" key="1">
    <citation type="submission" date="2016-08" db="EMBL/GenBank/DDBJ databases">
        <authorList>
            <person name="Seilhamer J.J."/>
        </authorList>
    </citation>
    <scope>NUCLEOTIDE SEQUENCE</scope>
    <source>
        <strain evidence="2">86</strain>
    </source>
</reference>
<accession>A0A212LPR0</accession>
<sequence>MAAGQEAVPDTNPLLYLPEVPAFAGMTIYAIVLFI</sequence>